<dbReference type="InterPro" id="IPR018649">
    <property type="entry name" value="SHOCT"/>
</dbReference>
<evidence type="ECO:0000259" key="2">
    <source>
        <dbReference type="Pfam" id="PF09851"/>
    </source>
</evidence>
<feature type="region of interest" description="Disordered" evidence="1">
    <location>
        <begin position="243"/>
        <end position="290"/>
    </location>
</feature>
<dbReference type="InterPro" id="IPR027860">
    <property type="entry name" value="DUF4429"/>
</dbReference>
<evidence type="ECO:0000259" key="3">
    <source>
        <dbReference type="Pfam" id="PF14472"/>
    </source>
</evidence>
<dbReference type="RefSeq" id="WP_086818148.1">
    <property type="nucleotide sequence ID" value="NZ_BJMM01000020.1"/>
</dbReference>
<accession>A0A4Y3R1F4</accession>
<dbReference type="Proteomes" id="UP000319210">
    <property type="component" value="Unassembled WGS sequence"/>
</dbReference>
<keyword evidence="5" id="KW-1185">Reference proteome</keyword>
<feature type="domain" description="DUF4429" evidence="3">
    <location>
        <begin position="140"/>
        <end position="229"/>
    </location>
</feature>
<evidence type="ECO:0000313" key="4">
    <source>
        <dbReference type="EMBL" id="GEB51401.1"/>
    </source>
</evidence>
<comment type="caution">
    <text evidence="4">The sequence shown here is derived from an EMBL/GenBank/DDBJ whole genome shotgun (WGS) entry which is preliminary data.</text>
</comment>
<dbReference type="OrthoDB" id="3698908at2"/>
<feature type="domain" description="DUF4429" evidence="3">
    <location>
        <begin position="11"/>
        <end position="106"/>
    </location>
</feature>
<dbReference type="Pfam" id="PF09851">
    <property type="entry name" value="SHOCT"/>
    <property type="match status" value="1"/>
</dbReference>
<dbReference type="EMBL" id="BJMM01000020">
    <property type="protein sequence ID" value="GEB51401.1"/>
    <property type="molecule type" value="Genomic_DNA"/>
</dbReference>
<organism evidence="4 5">
    <name type="scientific">Streptomyces cacaoi</name>
    <dbReference type="NCBI Taxonomy" id="1898"/>
    <lineage>
        <taxon>Bacteria</taxon>
        <taxon>Bacillati</taxon>
        <taxon>Actinomycetota</taxon>
        <taxon>Actinomycetes</taxon>
        <taxon>Kitasatosporales</taxon>
        <taxon>Streptomycetaceae</taxon>
        <taxon>Streptomyces</taxon>
    </lineage>
</organism>
<name>A0A4Y3R1F4_STRCI</name>
<evidence type="ECO:0000256" key="1">
    <source>
        <dbReference type="SAM" id="MobiDB-lite"/>
    </source>
</evidence>
<feature type="domain" description="SHOCT" evidence="2">
    <location>
        <begin position="300"/>
        <end position="326"/>
    </location>
</feature>
<dbReference type="Pfam" id="PF14472">
    <property type="entry name" value="DUF4429"/>
    <property type="match status" value="2"/>
</dbReference>
<evidence type="ECO:0000313" key="5">
    <source>
        <dbReference type="Proteomes" id="UP000319210"/>
    </source>
</evidence>
<dbReference type="AlphaFoldDB" id="A0A4Y3R1F4"/>
<sequence length="329" mass="34785">MAEILQRGGAWTFDGETVRIVPGNDRHVPALRKSLGEVAVPLHALAGIAYEPGGRKGGRLRLRLREGADPLWHVANGRLPDASDPYQLAVERDRTGVAEYFAEEVRNALLLEGVPDTPCDRYLLPGPSVPQTALGTDGTATFDGERIQIDWNWMAEKGKSSGGPRHIPLHEVAGVDWTPAVVWDNGNLRFRLKGTHPTLKPEHDPNCLMLWGVRPSKETGGSVLLAAAVVARLPHPLAASAGAGAAGRTEAEGEAGPAAPPASTALPAPSAAGSARPAAGMRPSAAGGADAADHDVLLRRLRELGELRESGVLTEDEFSVAKKAILDRF</sequence>
<protein>
    <recommendedName>
        <fullName evidence="6">DUF4429 domain-containing protein</fullName>
    </recommendedName>
</protein>
<gene>
    <name evidence="4" type="ORF">SCA03_39520</name>
</gene>
<proteinExistence type="predicted"/>
<evidence type="ECO:0008006" key="6">
    <source>
        <dbReference type="Google" id="ProtNLM"/>
    </source>
</evidence>
<reference evidence="4 5" key="1">
    <citation type="submission" date="2019-06" db="EMBL/GenBank/DDBJ databases">
        <title>Whole genome shotgun sequence of Streptomyces cacaoi subsp. cacaoi NBRC 12748.</title>
        <authorList>
            <person name="Hosoyama A."/>
            <person name="Uohara A."/>
            <person name="Ohji S."/>
            <person name="Ichikawa N."/>
        </authorList>
    </citation>
    <scope>NUCLEOTIDE SEQUENCE [LARGE SCALE GENOMIC DNA]</scope>
    <source>
        <strain evidence="4 5">NBRC 12748</strain>
    </source>
</reference>